<dbReference type="SMART" id="SM00360">
    <property type="entry name" value="RRM"/>
    <property type="match status" value="1"/>
</dbReference>
<dbReference type="SUPFAM" id="SSF54928">
    <property type="entry name" value="RNA-binding domain, RBD"/>
    <property type="match status" value="1"/>
</dbReference>
<name>A2GKC7_TRIV3</name>
<dbReference type="STRING" id="5722.A2GKC7"/>
<dbReference type="SMR" id="A2GKC7"/>
<dbReference type="Pfam" id="PF00076">
    <property type="entry name" value="RRM_1"/>
    <property type="match status" value="1"/>
</dbReference>
<accession>A2GKC7</accession>
<proteinExistence type="predicted"/>
<gene>
    <name evidence="4" type="ORF">TVAG_475440</name>
</gene>
<dbReference type="OrthoDB" id="439808at2759"/>
<feature type="compositionally biased region" description="Basic and acidic residues" evidence="2">
    <location>
        <begin position="265"/>
        <end position="288"/>
    </location>
</feature>
<evidence type="ECO:0000259" key="3">
    <source>
        <dbReference type="PROSITE" id="PS50102"/>
    </source>
</evidence>
<keyword evidence="5" id="KW-1185">Reference proteome</keyword>
<dbReference type="EMBL" id="DS116748">
    <property type="protein sequence ID" value="EAX82389.1"/>
    <property type="molecule type" value="Genomic_DNA"/>
</dbReference>
<dbReference type="CDD" id="cd00590">
    <property type="entry name" value="RRM_SF"/>
    <property type="match status" value="1"/>
</dbReference>
<dbReference type="AlphaFoldDB" id="A2GKC7"/>
<dbReference type="InterPro" id="IPR012677">
    <property type="entry name" value="Nucleotide-bd_a/b_plait_sf"/>
</dbReference>
<dbReference type="InterPro" id="IPR050441">
    <property type="entry name" value="RBM"/>
</dbReference>
<evidence type="ECO:0000313" key="5">
    <source>
        <dbReference type="Proteomes" id="UP000001542"/>
    </source>
</evidence>
<dbReference type="eggNOG" id="KOG0118">
    <property type="taxonomic scope" value="Eukaryota"/>
</dbReference>
<evidence type="ECO:0000256" key="2">
    <source>
        <dbReference type="SAM" id="MobiDB-lite"/>
    </source>
</evidence>
<reference evidence="4" key="2">
    <citation type="journal article" date="2007" name="Science">
        <title>Draft genome sequence of the sexually transmitted pathogen Trichomonas vaginalis.</title>
        <authorList>
            <person name="Carlton J.M."/>
            <person name="Hirt R.P."/>
            <person name="Silva J.C."/>
            <person name="Delcher A.L."/>
            <person name="Schatz M."/>
            <person name="Zhao Q."/>
            <person name="Wortman J.R."/>
            <person name="Bidwell S.L."/>
            <person name="Alsmark U.C.M."/>
            <person name="Besteiro S."/>
            <person name="Sicheritz-Ponten T."/>
            <person name="Noel C.J."/>
            <person name="Dacks J.B."/>
            <person name="Foster P.G."/>
            <person name="Simillion C."/>
            <person name="Van de Peer Y."/>
            <person name="Miranda-Saavedra D."/>
            <person name="Barton G.J."/>
            <person name="Westrop G.D."/>
            <person name="Mueller S."/>
            <person name="Dessi D."/>
            <person name="Fiori P.L."/>
            <person name="Ren Q."/>
            <person name="Paulsen I."/>
            <person name="Zhang H."/>
            <person name="Bastida-Corcuera F.D."/>
            <person name="Simoes-Barbosa A."/>
            <person name="Brown M.T."/>
            <person name="Hayes R.D."/>
            <person name="Mukherjee M."/>
            <person name="Okumura C.Y."/>
            <person name="Schneider R."/>
            <person name="Smith A.J."/>
            <person name="Vanacova S."/>
            <person name="Villalvazo M."/>
            <person name="Haas B.J."/>
            <person name="Pertea M."/>
            <person name="Feldblyum T.V."/>
            <person name="Utterback T.R."/>
            <person name="Shu C.L."/>
            <person name="Osoegawa K."/>
            <person name="de Jong P.J."/>
            <person name="Hrdy I."/>
            <person name="Horvathova L."/>
            <person name="Zubacova Z."/>
            <person name="Dolezal P."/>
            <person name="Malik S.B."/>
            <person name="Logsdon J.M. Jr."/>
            <person name="Henze K."/>
            <person name="Gupta A."/>
            <person name="Wang C.C."/>
            <person name="Dunne R.L."/>
            <person name="Upcroft J.A."/>
            <person name="Upcroft P."/>
            <person name="White O."/>
            <person name="Salzberg S.L."/>
            <person name="Tang P."/>
            <person name="Chiu C.-H."/>
            <person name="Lee Y.-S."/>
            <person name="Embley T.M."/>
            <person name="Coombs G.H."/>
            <person name="Mottram J.C."/>
            <person name="Tachezy J."/>
            <person name="Fraser-Liggett C.M."/>
            <person name="Johnson P.J."/>
        </authorList>
    </citation>
    <scope>NUCLEOTIDE SEQUENCE [LARGE SCALE GENOMIC DNA]</scope>
    <source>
        <strain evidence="4">G3</strain>
    </source>
</reference>
<feature type="region of interest" description="Disordered" evidence="2">
    <location>
        <begin position="250"/>
        <end position="288"/>
    </location>
</feature>
<reference evidence="4" key="1">
    <citation type="submission" date="2006-10" db="EMBL/GenBank/DDBJ databases">
        <authorList>
            <person name="Amadeo P."/>
            <person name="Zhao Q."/>
            <person name="Wortman J."/>
            <person name="Fraser-Liggett C."/>
            <person name="Carlton J."/>
        </authorList>
    </citation>
    <scope>NUCLEOTIDE SEQUENCE</scope>
    <source>
        <strain evidence="4">G3</strain>
    </source>
</reference>
<dbReference type="PANTHER" id="PTHR48034">
    <property type="entry name" value="TRANSFORMER-2 SEX-DETERMINING PROTEIN-RELATED"/>
    <property type="match status" value="1"/>
</dbReference>
<dbReference type="KEGG" id="tva:4740018"/>
<dbReference type="Gene3D" id="3.30.70.330">
    <property type="match status" value="1"/>
</dbReference>
<dbReference type="InterPro" id="IPR035979">
    <property type="entry name" value="RBD_domain_sf"/>
</dbReference>
<feature type="domain" description="RRM" evidence="3">
    <location>
        <begin position="23"/>
        <end position="100"/>
    </location>
</feature>
<dbReference type="PROSITE" id="PS50102">
    <property type="entry name" value="RRM"/>
    <property type="match status" value="1"/>
</dbReference>
<evidence type="ECO:0000256" key="1">
    <source>
        <dbReference type="PROSITE-ProRule" id="PRU00176"/>
    </source>
</evidence>
<dbReference type="VEuPathDB" id="TrichDB:TVAG_475440"/>
<dbReference type="VEuPathDB" id="TrichDB:TVAGG3_0202450"/>
<keyword evidence="1" id="KW-0694">RNA-binding</keyword>
<dbReference type="RefSeq" id="XP_001295319.1">
    <property type="nucleotide sequence ID" value="XM_001295318.1"/>
</dbReference>
<dbReference type="Proteomes" id="UP000001542">
    <property type="component" value="Unassembled WGS sequence"/>
</dbReference>
<sequence length="288" mass="34536">MSWGGNDQPAGALDASAQDQDERTVFVGNLSYKSTEGSLIAVFSSYGQLRGARVVRQADGQSKGVAFVEFETKEDAKKAVAELNRKQVDGREVFLKLAGDPRTPEDEIMKIREQKGLPKRSKNEYRNARGERNFRLTRRDSRDDYRDDYRANYDRDRRPRRYDDRDYDDRRRYDDNRMYDDRDYDDRRYGPSRRYSDRRSPSDLELDYYEQRRYLEQRLADRYFYDQQRYAMEVYARSYYDQQQQLQQYYSAFQPEAYPNPPAQDQDKNQYQDDQSKDNYDSKAESYA</sequence>
<evidence type="ECO:0000313" key="4">
    <source>
        <dbReference type="EMBL" id="EAX82389.1"/>
    </source>
</evidence>
<protein>
    <recommendedName>
        <fullName evidence="3">RRM domain-containing protein</fullName>
    </recommendedName>
</protein>
<feature type="region of interest" description="Disordered" evidence="2">
    <location>
        <begin position="114"/>
        <end position="137"/>
    </location>
</feature>
<dbReference type="InParanoid" id="A2GKC7"/>
<feature type="region of interest" description="Disordered" evidence="2">
    <location>
        <begin position="158"/>
        <end position="202"/>
    </location>
</feature>
<organism evidence="4 5">
    <name type="scientific">Trichomonas vaginalis (strain ATCC PRA-98 / G3)</name>
    <dbReference type="NCBI Taxonomy" id="412133"/>
    <lineage>
        <taxon>Eukaryota</taxon>
        <taxon>Metamonada</taxon>
        <taxon>Parabasalia</taxon>
        <taxon>Trichomonadida</taxon>
        <taxon>Trichomonadidae</taxon>
        <taxon>Trichomonas</taxon>
    </lineage>
</organism>
<dbReference type="GO" id="GO:0003723">
    <property type="term" value="F:RNA binding"/>
    <property type="evidence" value="ECO:0007669"/>
    <property type="project" value="UniProtKB-UniRule"/>
</dbReference>
<dbReference type="InterPro" id="IPR000504">
    <property type="entry name" value="RRM_dom"/>
</dbReference>